<keyword evidence="10" id="KW-0479">Metal-binding</keyword>
<dbReference type="InterPro" id="IPR009008">
    <property type="entry name" value="Val/Leu/Ile-tRNA-synth_edit"/>
</dbReference>
<evidence type="ECO:0000256" key="10">
    <source>
        <dbReference type="HAMAP-Rule" id="MF_02002"/>
    </source>
</evidence>
<gene>
    <name evidence="10 13" type="primary">ileS</name>
    <name evidence="13" type="ORF">H5P27_09070</name>
</gene>
<dbReference type="GO" id="GO:0005829">
    <property type="term" value="C:cytosol"/>
    <property type="evidence" value="ECO:0007669"/>
    <property type="project" value="TreeGrafter"/>
</dbReference>
<keyword evidence="6 10" id="KW-0648">Protein biosynthesis</keyword>
<dbReference type="Proteomes" id="UP000526501">
    <property type="component" value="Unassembled WGS sequence"/>
</dbReference>
<evidence type="ECO:0000256" key="8">
    <source>
        <dbReference type="ARBA" id="ARBA00025217"/>
    </source>
</evidence>
<dbReference type="SUPFAM" id="SSF50677">
    <property type="entry name" value="ValRS/IleRS/LeuRS editing domain"/>
    <property type="match status" value="1"/>
</dbReference>
<dbReference type="PANTHER" id="PTHR42765">
    <property type="entry name" value="SOLEUCYL-TRNA SYNTHETASE"/>
    <property type="match status" value="1"/>
</dbReference>
<feature type="binding site" evidence="10">
    <location>
        <position position="921"/>
    </location>
    <ligand>
        <name>Zn(2+)</name>
        <dbReference type="ChEBI" id="CHEBI:29105"/>
    </ligand>
</feature>
<dbReference type="PANTHER" id="PTHR42765:SF1">
    <property type="entry name" value="ISOLEUCINE--TRNA LIGASE, MITOCHONDRIAL"/>
    <property type="match status" value="1"/>
</dbReference>
<feature type="binding site" evidence="10">
    <location>
        <position position="611"/>
    </location>
    <ligand>
        <name>ATP</name>
        <dbReference type="ChEBI" id="CHEBI:30616"/>
    </ligand>
</feature>
<dbReference type="RefSeq" id="WP_185660086.1">
    <property type="nucleotide sequence ID" value="NZ_CAWPOO010000008.1"/>
</dbReference>
<dbReference type="SUPFAM" id="SSF47323">
    <property type="entry name" value="Anticodon-binding domain of a subclass of class I aminoacyl-tRNA synthetases"/>
    <property type="match status" value="1"/>
</dbReference>
<comment type="catalytic activity">
    <reaction evidence="9 10">
        <text>tRNA(Ile) + L-isoleucine + ATP = L-isoleucyl-tRNA(Ile) + AMP + diphosphate</text>
        <dbReference type="Rhea" id="RHEA:11060"/>
        <dbReference type="Rhea" id="RHEA-COMP:9666"/>
        <dbReference type="Rhea" id="RHEA-COMP:9695"/>
        <dbReference type="ChEBI" id="CHEBI:30616"/>
        <dbReference type="ChEBI" id="CHEBI:33019"/>
        <dbReference type="ChEBI" id="CHEBI:58045"/>
        <dbReference type="ChEBI" id="CHEBI:78442"/>
        <dbReference type="ChEBI" id="CHEBI:78528"/>
        <dbReference type="ChEBI" id="CHEBI:456215"/>
        <dbReference type="EC" id="6.1.1.5"/>
    </reaction>
</comment>
<feature type="binding site" evidence="10">
    <location>
        <position position="898"/>
    </location>
    <ligand>
        <name>Zn(2+)</name>
        <dbReference type="ChEBI" id="CHEBI:29105"/>
    </ligand>
</feature>
<comment type="caution">
    <text evidence="13">The sequence shown here is derived from an EMBL/GenBank/DDBJ whole genome shotgun (WGS) entry which is preliminary data.</text>
</comment>
<keyword evidence="5 10" id="KW-0067">ATP-binding</keyword>
<evidence type="ECO:0000256" key="5">
    <source>
        <dbReference type="ARBA" id="ARBA00022840"/>
    </source>
</evidence>
<dbReference type="InterPro" id="IPR009080">
    <property type="entry name" value="tRNAsynth_Ia_anticodon-bd"/>
</dbReference>
<feature type="short sequence motif" description="'KMSKS' region" evidence="10">
    <location>
        <begin position="608"/>
        <end position="612"/>
    </location>
</feature>
<keyword evidence="7 10" id="KW-0030">Aminoacyl-tRNA synthetase</keyword>
<reference evidence="13 14" key="1">
    <citation type="submission" date="2020-07" db="EMBL/GenBank/DDBJ databases">
        <authorList>
            <person name="Feng X."/>
        </authorList>
    </citation>
    <scope>NUCLEOTIDE SEQUENCE [LARGE SCALE GENOMIC DNA]</scope>
    <source>
        <strain evidence="13 14">JCM23202</strain>
    </source>
</reference>
<sequence>MSDNYKDTLNLPKTAFPMRANLGKREPARVEHWDKIGLYGKLQDKNAGKPTFLLHDGPPFTNGELHLGHALNKTLKEIVLRYKAAQGFSTPYIPGWDCHGLPIEHKVTKELQAEGKDLPTAELRDKCDAFSEHWIDVQRSQFKRLGVLGDWENEYKTKNPAYEAEILRTLASFVEQDLVYRSKKPVYWSIPCATALAEAEIEYKEHTSPSIWVAFDIAEKAKFGIEKPLSIVIWTTTPWTIPANLAVAVHPRLTYAFVDTGEKVHIVAKDLAEKFAEDLGLEDWKIVHEVRGEELEGEQPQHPFIDRPSPVVLAEYVTTESGTGCVHTAPGHGQEDYMTGLKYGLDVYCPVNDEGKYADDGQIPEFLVGESVLEEKGWVPANGKVLKALDEAGALLKKKNIKHSYPHCWRSKTPVIFRAVDQWFVAIDKNGTRQNAISAIEKVKWIPDWGQKRITANVEARPDWCISRQRSWGVPIPAFYDEEGEAYMDAGVIKAIADKVSTAGTNLWYTSSVEELLEGVDLPESWKGKTLKAGTDTLDVWIDSGSSHFAVLKAREELKWPCDLYLEGSDQHRGWFQSSLWTGVIRAGGAPYKSILTHGFLVNQDGSKLSKSDGAMTLMHYMNKFGSDVVRLWVASTDFRNDIGISEQILGGVGDAYRLFRNTFRFQLSNLYDFDFEKDALQIEELHELDRWAVHKVGELAEATEKAYDNYEFHKVYQLCNHFASVTLSSLYHDILKDRLYTLAADAPLRRSSQTAIYHIFKTLVRIMGPIIPFTTDEAWSYFTTGEDFSEDSLVLQDWPSEAKSWQSAKLAEDFVALFAFRDQVNEKLEALRSAGEIGRSLDAFVTLSGDAKSESFLLLERYTHFLEELLIVSEVKLVANSSAEVEISAEKASGGRCPRCWRWESKLNNGTDNEHTCSRCDQALIKA</sequence>
<organism evidence="13 14">
    <name type="scientific">Pelagicoccus albus</name>
    <dbReference type="NCBI Taxonomy" id="415222"/>
    <lineage>
        <taxon>Bacteria</taxon>
        <taxon>Pseudomonadati</taxon>
        <taxon>Verrucomicrobiota</taxon>
        <taxon>Opitutia</taxon>
        <taxon>Puniceicoccales</taxon>
        <taxon>Pelagicoccaceae</taxon>
        <taxon>Pelagicoccus</taxon>
    </lineage>
</organism>
<dbReference type="GO" id="GO:0000049">
    <property type="term" value="F:tRNA binding"/>
    <property type="evidence" value="ECO:0007669"/>
    <property type="project" value="InterPro"/>
</dbReference>
<dbReference type="GO" id="GO:0006428">
    <property type="term" value="P:isoleucyl-tRNA aminoacylation"/>
    <property type="evidence" value="ECO:0007669"/>
    <property type="project" value="UniProtKB-UniRule"/>
</dbReference>
<dbReference type="CDD" id="cd00818">
    <property type="entry name" value="IleRS_core"/>
    <property type="match status" value="1"/>
</dbReference>
<evidence type="ECO:0000313" key="13">
    <source>
        <dbReference type="EMBL" id="MBC2606197.1"/>
    </source>
</evidence>
<evidence type="ECO:0000256" key="4">
    <source>
        <dbReference type="ARBA" id="ARBA00022741"/>
    </source>
</evidence>
<dbReference type="PRINTS" id="PR00984">
    <property type="entry name" value="TRNASYNTHILE"/>
</dbReference>
<dbReference type="Pfam" id="PF00133">
    <property type="entry name" value="tRNA-synt_1"/>
    <property type="match status" value="1"/>
</dbReference>
<dbReference type="SUPFAM" id="SSF52374">
    <property type="entry name" value="Nucleotidylyl transferase"/>
    <property type="match status" value="1"/>
</dbReference>
<feature type="short sequence motif" description="'HIGH' region" evidence="10">
    <location>
        <begin position="59"/>
        <end position="69"/>
    </location>
</feature>
<dbReference type="InterPro" id="IPR002300">
    <property type="entry name" value="aa-tRNA-synth_Ia"/>
</dbReference>
<comment type="similarity">
    <text evidence="1 10">Belongs to the class-I aminoacyl-tRNA synthetase family. IleS type 1 subfamily.</text>
</comment>
<evidence type="ECO:0000256" key="9">
    <source>
        <dbReference type="ARBA" id="ARBA00048359"/>
    </source>
</evidence>
<dbReference type="PROSITE" id="PS00178">
    <property type="entry name" value="AA_TRNA_LIGASE_I"/>
    <property type="match status" value="1"/>
</dbReference>
<name>A0A7X1B622_9BACT</name>
<dbReference type="HAMAP" id="MF_02002">
    <property type="entry name" value="Ile_tRNA_synth_type1"/>
    <property type="match status" value="1"/>
</dbReference>
<dbReference type="InterPro" id="IPR001412">
    <property type="entry name" value="aa-tRNA-synth_I_CS"/>
</dbReference>
<feature type="binding site" evidence="10">
    <location>
        <position position="918"/>
    </location>
    <ligand>
        <name>Zn(2+)</name>
        <dbReference type="ChEBI" id="CHEBI:29105"/>
    </ligand>
</feature>
<feature type="domain" description="Methionyl/Valyl/Leucyl/Isoleucyl-tRNA synthetase anticodon-binding" evidence="12">
    <location>
        <begin position="690"/>
        <end position="846"/>
    </location>
</feature>
<dbReference type="FunFam" id="3.40.50.620:FF:000092">
    <property type="entry name" value="Isoleucine--tRNA ligase"/>
    <property type="match status" value="1"/>
</dbReference>
<comment type="subcellular location">
    <subcellularLocation>
        <location evidence="10">Cytoplasm</location>
    </subcellularLocation>
</comment>
<dbReference type="EMBL" id="JACHVC010000008">
    <property type="protein sequence ID" value="MBC2606197.1"/>
    <property type="molecule type" value="Genomic_DNA"/>
</dbReference>
<dbReference type="AlphaFoldDB" id="A0A7X1B622"/>
<keyword evidence="14" id="KW-1185">Reference proteome</keyword>
<evidence type="ECO:0000256" key="7">
    <source>
        <dbReference type="ARBA" id="ARBA00023146"/>
    </source>
</evidence>
<dbReference type="GO" id="GO:0005524">
    <property type="term" value="F:ATP binding"/>
    <property type="evidence" value="ECO:0007669"/>
    <property type="project" value="UniProtKB-UniRule"/>
</dbReference>
<dbReference type="GO" id="GO:0002161">
    <property type="term" value="F:aminoacyl-tRNA deacylase activity"/>
    <property type="evidence" value="ECO:0007669"/>
    <property type="project" value="InterPro"/>
</dbReference>
<dbReference type="Gene3D" id="1.10.730.20">
    <property type="match status" value="1"/>
</dbReference>
<dbReference type="InterPro" id="IPR002301">
    <property type="entry name" value="Ile-tRNA-ligase"/>
</dbReference>
<dbReference type="Gene3D" id="1.10.10.830">
    <property type="entry name" value="Ile-tRNA synthetase CP2 domain-like"/>
    <property type="match status" value="1"/>
</dbReference>
<feature type="domain" description="Aminoacyl-tRNA synthetase class Ia" evidence="11">
    <location>
        <begin position="30"/>
        <end position="645"/>
    </location>
</feature>
<dbReference type="Pfam" id="PF08264">
    <property type="entry name" value="Anticodon_1"/>
    <property type="match status" value="1"/>
</dbReference>
<feature type="binding site" evidence="10">
    <location>
        <position position="901"/>
    </location>
    <ligand>
        <name>Zn(2+)</name>
        <dbReference type="ChEBI" id="CHEBI:29105"/>
    </ligand>
</feature>
<feature type="binding site" evidence="10">
    <location>
        <position position="567"/>
    </location>
    <ligand>
        <name>L-isoleucyl-5'-AMP</name>
        <dbReference type="ChEBI" id="CHEBI:178002"/>
    </ligand>
</feature>
<dbReference type="InterPro" id="IPR014729">
    <property type="entry name" value="Rossmann-like_a/b/a_fold"/>
</dbReference>
<comment type="subunit">
    <text evidence="10">Monomer.</text>
</comment>
<keyword evidence="4 10" id="KW-0547">Nucleotide-binding</keyword>
<dbReference type="GO" id="GO:0004822">
    <property type="term" value="F:isoleucine-tRNA ligase activity"/>
    <property type="evidence" value="ECO:0007669"/>
    <property type="project" value="UniProtKB-UniRule"/>
</dbReference>
<keyword evidence="2 10" id="KW-0963">Cytoplasm</keyword>
<comment type="domain">
    <text evidence="10">IleRS has two distinct active sites: one for aminoacylation and one for editing. The misactivated valine is translocated from the active site to the editing site, which sterically excludes the correctly activated isoleucine. The single editing site contains two valyl binding pockets, one specific for each substrate (Val-AMP or Val-tRNA(Ile)).</text>
</comment>
<dbReference type="EC" id="6.1.1.5" evidence="10"/>
<dbReference type="GO" id="GO:0008270">
    <property type="term" value="F:zinc ion binding"/>
    <property type="evidence" value="ECO:0007669"/>
    <property type="project" value="UniProtKB-UniRule"/>
</dbReference>
<keyword evidence="10" id="KW-0862">Zinc</keyword>
<keyword evidence="3 10" id="KW-0436">Ligase</keyword>
<evidence type="ECO:0000259" key="11">
    <source>
        <dbReference type="Pfam" id="PF00133"/>
    </source>
</evidence>
<evidence type="ECO:0000256" key="1">
    <source>
        <dbReference type="ARBA" id="ARBA00006887"/>
    </source>
</evidence>
<evidence type="ECO:0000256" key="6">
    <source>
        <dbReference type="ARBA" id="ARBA00022917"/>
    </source>
</evidence>
<evidence type="ECO:0000313" key="14">
    <source>
        <dbReference type="Proteomes" id="UP000526501"/>
    </source>
</evidence>
<dbReference type="InterPro" id="IPR033708">
    <property type="entry name" value="Anticodon_Ile_BEm"/>
</dbReference>
<dbReference type="InterPro" id="IPR050081">
    <property type="entry name" value="Ile-tRNA_ligase"/>
</dbReference>
<evidence type="ECO:0000256" key="2">
    <source>
        <dbReference type="ARBA" id="ARBA00022490"/>
    </source>
</evidence>
<proteinExistence type="inferred from homology"/>
<dbReference type="Gene3D" id="3.90.740.10">
    <property type="entry name" value="Valyl/Leucyl/Isoleucyl-tRNA synthetase, editing domain"/>
    <property type="match status" value="1"/>
</dbReference>
<comment type="function">
    <text evidence="8 10">Catalyzes the attachment of isoleucine to tRNA(Ile). As IleRS can inadvertently accommodate and process structurally similar amino acids such as valine, to avoid such errors it has two additional distinct tRNA(Ile)-dependent editing activities. One activity is designated as 'pretransfer' editing and involves the hydrolysis of activated Val-AMP. The other activity is designated 'posttransfer' editing and involves deacylation of mischarged Val-tRNA(Ile).</text>
</comment>
<comment type="cofactor">
    <cofactor evidence="10">
        <name>Zn(2+)</name>
        <dbReference type="ChEBI" id="CHEBI:29105"/>
    </cofactor>
    <text evidence="10">Binds 1 zinc ion per subunit.</text>
</comment>
<dbReference type="InterPro" id="IPR013155">
    <property type="entry name" value="M/V/L/I-tRNA-synth_anticd-bd"/>
</dbReference>
<evidence type="ECO:0000259" key="12">
    <source>
        <dbReference type="Pfam" id="PF08264"/>
    </source>
</evidence>
<dbReference type="CDD" id="cd07960">
    <property type="entry name" value="Anticodon_Ia_Ile_BEm"/>
    <property type="match status" value="1"/>
</dbReference>
<protein>
    <recommendedName>
        <fullName evidence="10">Isoleucine--tRNA ligase</fullName>
        <ecNumber evidence="10">6.1.1.5</ecNumber>
    </recommendedName>
    <alternativeName>
        <fullName evidence="10">Isoleucyl-tRNA synthetase</fullName>
        <shortName evidence="10">IleRS</shortName>
    </alternativeName>
</protein>
<evidence type="ECO:0000256" key="3">
    <source>
        <dbReference type="ARBA" id="ARBA00022598"/>
    </source>
</evidence>
<dbReference type="NCBIfam" id="TIGR00392">
    <property type="entry name" value="ileS"/>
    <property type="match status" value="1"/>
</dbReference>
<dbReference type="InterPro" id="IPR023585">
    <property type="entry name" value="Ile-tRNA-ligase_type1"/>
</dbReference>
<accession>A0A7X1B622</accession>
<dbReference type="Gene3D" id="3.40.50.620">
    <property type="entry name" value="HUPs"/>
    <property type="match status" value="2"/>
</dbReference>